<protein>
    <submittedName>
        <fullName evidence="3">Uncharacterized protein</fullName>
    </submittedName>
</protein>
<gene>
    <name evidence="3" type="ORF">EUGRSUZ_E03879</name>
</gene>
<organism evidence="3">
    <name type="scientific">Eucalyptus grandis</name>
    <name type="common">Flooded gum</name>
    <dbReference type="NCBI Taxonomy" id="71139"/>
    <lineage>
        <taxon>Eukaryota</taxon>
        <taxon>Viridiplantae</taxon>
        <taxon>Streptophyta</taxon>
        <taxon>Embryophyta</taxon>
        <taxon>Tracheophyta</taxon>
        <taxon>Spermatophyta</taxon>
        <taxon>Magnoliopsida</taxon>
        <taxon>eudicotyledons</taxon>
        <taxon>Gunneridae</taxon>
        <taxon>Pentapetalae</taxon>
        <taxon>rosids</taxon>
        <taxon>malvids</taxon>
        <taxon>Myrtales</taxon>
        <taxon>Myrtaceae</taxon>
        <taxon>Myrtoideae</taxon>
        <taxon>Eucalypteae</taxon>
        <taxon>Eucalyptus</taxon>
    </lineage>
</organism>
<evidence type="ECO:0000313" key="3">
    <source>
        <dbReference type="EMBL" id="KCW75128.1"/>
    </source>
</evidence>
<name>A0A059C9I6_EUCGR</name>
<dbReference type="EMBL" id="KK198757">
    <property type="protein sequence ID" value="KCW75128.1"/>
    <property type="molecule type" value="Genomic_DNA"/>
</dbReference>
<accession>A0A059C9I6</accession>
<proteinExistence type="predicted"/>
<sequence length="75" mass="8337">MYPAEAWLELEYGFLAEEFDGCSYLVGCCGSLLMVWTIIGGKLGQFLKRIRGLRGGSGEGNSDRANSWWNGLRQT</sequence>
<feature type="region of interest" description="Disordered" evidence="1">
    <location>
        <begin position="54"/>
        <end position="75"/>
    </location>
</feature>
<keyword evidence="2" id="KW-1133">Transmembrane helix</keyword>
<feature type="transmembrane region" description="Helical" evidence="2">
    <location>
        <begin position="24"/>
        <end position="44"/>
    </location>
</feature>
<keyword evidence="2" id="KW-0812">Transmembrane</keyword>
<dbReference type="InParanoid" id="A0A059C9I6"/>
<evidence type="ECO:0000256" key="2">
    <source>
        <dbReference type="SAM" id="Phobius"/>
    </source>
</evidence>
<dbReference type="AlphaFoldDB" id="A0A059C9I6"/>
<dbReference type="Gramene" id="KCW75128">
    <property type="protein sequence ID" value="KCW75128"/>
    <property type="gene ID" value="EUGRSUZ_E03879"/>
</dbReference>
<evidence type="ECO:0000256" key="1">
    <source>
        <dbReference type="SAM" id="MobiDB-lite"/>
    </source>
</evidence>
<reference evidence="3" key="1">
    <citation type="submission" date="2013-07" db="EMBL/GenBank/DDBJ databases">
        <title>The genome of Eucalyptus grandis.</title>
        <authorList>
            <person name="Schmutz J."/>
            <person name="Hayes R."/>
            <person name="Myburg A."/>
            <person name="Tuskan G."/>
            <person name="Grattapaglia D."/>
            <person name="Rokhsar D.S."/>
        </authorList>
    </citation>
    <scope>NUCLEOTIDE SEQUENCE</scope>
    <source>
        <tissue evidence="3">Leaf extractions</tissue>
    </source>
</reference>
<feature type="compositionally biased region" description="Polar residues" evidence="1">
    <location>
        <begin position="63"/>
        <end position="75"/>
    </location>
</feature>
<keyword evidence="2" id="KW-0472">Membrane</keyword>